<dbReference type="Proteomes" id="UP000295124">
    <property type="component" value="Unassembled WGS sequence"/>
</dbReference>
<proteinExistence type="predicted"/>
<keyword evidence="6" id="KW-1185">Reference proteome</keyword>
<dbReference type="InterPro" id="IPR036390">
    <property type="entry name" value="WH_DNA-bd_sf"/>
</dbReference>
<evidence type="ECO:0000313" key="5">
    <source>
        <dbReference type="EMBL" id="TDD61363.1"/>
    </source>
</evidence>
<dbReference type="SUPFAM" id="SSF46785">
    <property type="entry name" value="Winged helix' DNA-binding domain"/>
    <property type="match status" value="1"/>
</dbReference>
<evidence type="ECO:0000256" key="1">
    <source>
        <dbReference type="ARBA" id="ARBA00023015"/>
    </source>
</evidence>
<organism evidence="5 6">
    <name type="scientific">Kribbella antibiotica</name>
    <dbReference type="NCBI Taxonomy" id="190195"/>
    <lineage>
        <taxon>Bacteria</taxon>
        <taxon>Bacillati</taxon>
        <taxon>Actinomycetota</taxon>
        <taxon>Actinomycetes</taxon>
        <taxon>Propionibacteriales</taxon>
        <taxon>Kribbellaceae</taxon>
        <taxon>Kribbella</taxon>
    </lineage>
</organism>
<dbReference type="SUPFAM" id="SSF48008">
    <property type="entry name" value="GntR ligand-binding domain-like"/>
    <property type="match status" value="1"/>
</dbReference>
<keyword evidence="2" id="KW-0238">DNA-binding</keyword>
<evidence type="ECO:0000256" key="3">
    <source>
        <dbReference type="ARBA" id="ARBA00023163"/>
    </source>
</evidence>
<dbReference type="InterPro" id="IPR000524">
    <property type="entry name" value="Tscrpt_reg_HTH_GntR"/>
</dbReference>
<feature type="domain" description="HTH gntR-type" evidence="4">
    <location>
        <begin position="5"/>
        <end position="73"/>
    </location>
</feature>
<dbReference type="EMBL" id="SMKX01000015">
    <property type="protein sequence ID" value="TDD61363.1"/>
    <property type="molecule type" value="Genomic_DNA"/>
</dbReference>
<dbReference type="PRINTS" id="PR00035">
    <property type="entry name" value="HTHGNTR"/>
</dbReference>
<sequence>MTVRRGLAYDVVAELKRRILAGELAPGAKLPGENGLVEEFGVSRTVIREAVSRLQAAGLVETFQGRGSFVLEVPGPVELKEVRTHQDVLELMDFRTGVESEAAALAAARRTGIQLKGIERALDDFRRVGDDPGRSVAADFAFHLAVALASGNRFYGEAIRELGPMMILLPRTRLDPAYEMSDPEHLTRVIHEHENIHTAIVHGDADAARAAMRVHLTSTRHRLTSDSRSG</sequence>
<dbReference type="PANTHER" id="PTHR43537:SF44">
    <property type="entry name" value="GNTR FAMILY REGULATORY PROTEIN"/>
    <property type="match status" value="1"/>
</dbReference>
<protein>
    <submittedName>
        <fullName evidence="5">FadR family transcriptional regulator</fullName>
    </submittedName>
</protein>
<keyword evidence="3" id="KW-0804">Transcription</keyword>
<gene>
    <name evidence="5" type="ORF">E1263_07590</name>
</gene>
<reference evidence="5 6" key="1">
    <citation type="submission" date="2019-03" db="EMBL/GenBank/DDBJ databases">
        <title>Draft genome sequences of novel Actinobacteria.</title>
        <authorList>
            <person name="Sahin N."/>
            <person name="Ay H."/>
            <person name="Saygin H."/>
        </authorList>
    </citation>
    <scope>NUCLEOTIDE SEQUENCE [LARGE SCALE GENOMIC DNA]</scope>
    <source>
        <strain evidence="5 6">JCM 13523</strain>
    </source>
</reference>
<dbReference type="InterPro" id="IPR008920">
    <property type="entry name" value="TF_FadR/GntR_C"/>
</dbReference>
<keyword evidence="1" id="KW-0805">Transcription regulation</keyword>
<dbReference type="Gene3D" id="1.10.10.10">
    <property type="entry name" value="Winged helix-like DNA-binding domain superfamily/Winged helix DNA-binding domain"/>
    <property type="match status" value="1"/>
</dbReference>
<dbReference type="InterPro" id="IPR036388">
    <property type="entry name" value="WH-like_DNA-bd_sf"/>
</dbReference>
<dbReference type="PANTHER" id="PTHR43537">
    <property type="entry name" value="TRANSCRIPTIONAL REGULATOR, GNTR FAMILY"/>
    <property type="match status" value="1"/>
</dbReference>
<dbReference type="PROSITE" id="PS50949">
    <property type="entry name" value="HTH_GNTR"/>
    <property type="match status" value="1"/>
</dbReference>
<dbReference type="SMART" id="SM00895">
    <property type="entry name" value="FCD"/>
    <property type="match status" value="1"/>
</dbReference>
<dbReference type="InterPro" id="IPR011711">
    <property type="entry name" value="GntR_C"/>
</dbReference>
<evidence type="ECO:0000313" key="6">
    <source>
        <dbReference type="Proteomes" id="UP000295124"/>
    </source>
</evidence>
<dbReference type="Gene3D" id="1.20.120.530">
    <property type="entry name" value="GntR ligand-binding domain-like"/>
    <property type="match status" value="1"/>
</dbReference>
<dbReference type="OrthoDB" id="4164516at2"/>
<comment type="caution">
    <text evidence="5">The sequence shown here is derived from an EMBL/GenBank/DDBJ whole genome shotgun (WGS) entry which is preliminary data.</text>
</comment>
<dbReference type="CDD" id="cd07377">
    <property type="entry name" value="WHTH_GntR"/>
    <property type="match status" value="1"/>
</dbReference>
<evidence type="ECO:0000256" key="2">
    <source>
        <dbReference type="ARBA" id="ARBA00023125"/>
    </source>
</evidence>
<dbReference type="Pfam" id="PF07729">
    <property type="entry name" value="FCD"/>
    <property type="match status" value="1"/>
</dbReference>
<dbReference type="AlphaFoldDB" id="A0A4R4ZQY5"/>
<name>A0A4R4ZQY5_9ACTN</name>
<dbReference type="GO" id="GO:0003700">
    <property type="term" value="F:DNA-binding transcription factor activity"/>
    <property type="evidence" value="ECO:0007669"/>
    <property type="project" value="InterPro"/>
</dbReference>
<dbReference type="Pfam" id="PF00392">
    <property type="entry name" value="GntR"/>
    <property type="match status" value="1"/>
</dbReference>
<dbReference type="SMART" id="SM00345">
    <property type="entry name" value="HTH_GNTR"/>
    <property type="match status" value="1"/>
</dbReference>
<dbReference type="RefSeq" id="WP_132166458.1">
    <property type="nucleotide sequence ID" value="NZ_SMKX01000015.1"/>
</dbReference>
<evidence type="ECO:0000259" key="4">
    <source>
        <dbReference type="PROSITE" id="PS50949"/>
    </source>
</evidence>
<dbReference type="GO" id="GO:0003677">
    <property type="term" value="F:DNA binding"/>
    <property type="evidence" value="ECO:0007669"/>
    <property type="project" value="UniProtKB-KW"/>
</dbReference>
<accession>A0A4R4ZQY5</accession>